<dbReference type="AlphaFoldDB" id="A0A7K5HYI6"/>
<feature type="transmembrane region" description="Helical" evidence="2">
    <location>
        <begin position="250"/>
        <end position="270"/>
    </location>
</feature>
<feature type="non-terminal residue" evidence="4">
    <location>
        <position position="1"/>
    </location>
</feature>
<keyword evidence="2" id="KW-0812">Transmembrane</keyword>
<evidence type="ECO:0000256" key="2">
    <source>
        <dbReference type="SAM" id="Phobius"/>
    </source>
</evidence>
<dbReference type="SUPFAM" id="SSF57586">
    <property type="entry name" value="TNF receptor-like"/>
    <property type="match status" value="2"/>
</dbReference>
<keyword evidence="2" id="KW-1133">Transmembrane helix</keyword>
<dbReference type="PROSITE" id="PS50050">
    <property type="entry name" value="TNFR_NGFR_2"/>
    <property type="match status" value="3"/>
</dbReference>
<keyword evidence="5" id="KW-1185">Reference proteome</keyword>
<gene>
    <name evidence="4" type="primary">Tnfrsf8</name>
    <name evidence="4" type="ORF">CROSUL_R00281</name>
</gene>
<feature type="disulfide bond" evidence="1">
    <location>
        <begin position="48"/>
        <end position="63"/>
    </location>
</feature>
<organism evidence="4 5">
    <name type="scientific">Crotophaga sulcirostris</name>
    <name type="common">Groove-billed ani</name>
    <dbReference type="NCBI Taxonomy" id="33598"/>
    <lineage>
        <taxon>Eukaryota</taxon>
        <taxon>Metazoa</taxon>
        <taxon>Chordata</taxon>
        <taxon>Craniata</taxon>
        <taxon>Vertebrata</taxon>
        <taxon>Euteleostomi</taxon>
        <taxon>Archelosauria</taxon>
        <taxon>Archosauria</taxon>
        <taxon>Dinosauria</taxon>
        <taxon>Saurischia</taxon>
        <taxon>Theropoda</taxon>
        <taxon>Coelurosauria</taxon>
        <taxon>Aves</taxon>
        <taxon>Neognathae</taxon>
        <taxon>Neoaves</taxon>
        <taxon>Otidimorphae</taxon>
        <taxon>Cuculiformes</taxon>
        <taxon>Crotophagidae</taxon>
        <taxon>Crotophaga</taxon>
    </lineage>
</organism>
<dbReference type="InterPro" id="IPR052862">
    <property type="entry name" value="TNFR_superfamily_member_8"/>
</dbReference>
<reference evidence="4 5" key="1">
    <citation type="submission" date="2019-09" db="EMBL/GenBank/DDBJ databases">
        <title>Bird 10,000 Genomes (B10K) Project - Family phase.</title>
        <authorList>
            <person name="Zhang G."/>
        </authorList>
    </citation>
    <scope>NUCLEOTIDE SEQUENCE [LARGE SCALE GENOMIC DNA]</scope>
    <source>
        <strain evidence="4">B10K-DU-003-44</strain>
        <tissue evidence="4">Muscle</tissue>
    </source>
</reference>
<feature type="domain" description="TNFR-Cys" evidence="3">
    <location>
        <begin position="134"/>
        <end position="175"/>
    </location>
</feature>
<dbReference type="InterPro" id="IPR001368">
    <property type="entry name" value="TNFR/NGFR_Cys_rich_reg"/>
</dbReference>
<dbReference type="CDD" id="cd13409">
    <property type="entry name" value="TNFRSF8"/>
    <property type="match status" value="1"/>
</dbReference>
<keyword evidence="1" id="KW-1015">Disulfide bond</keyword>
<dbReference type="PANTHER" id="PTHR47497:SF1">
    <property type="entry name" value="TUMOR NECROSIS FACTOR RECEPTOR SUPERFAMILY MEMBER 8"/>
    <property type="match status" value="1"/>
</dbReference>
<proteinExistence type="predicted"/>
<feature type="repeat" description="TNFR-Cys" evidence="1">
    <location>
        <begin position="90"/>
        <end position="132"/>
    </location>
</feature>
<dbReference type="Pfam" id="PF00020">
    <property type="entry name" value="TNFR_c6"/>
    <property type="match status" value="2"/>
</dbReference>
<feature type="repeat" description="TNFR-Cys" evidence="1">
    <location>
        <begin position="134"/>
        <end position="175"/>
    </location>
</feature>
<evidence type="ECO:0000256" key="1">
    <source>
        <dbReference type="PROSITE-ProRule" id="PRU00206"/>
    </source>
</evidence>
<dbReference type="SMART" id="SM00208">
    <property type="entry name" value="TNFR"/>
    <property type="match status" value="4"/>
</dbReference>
<evidence type="ECO:0000259" key="3">
    <source>
        <dbReference type="PROSITE" id="PS50050"/>
    </source>
</evidence>
<feature type="domain" description="TNFR-Cys" evidence="3">
    <location>
        <begin position="90"/>
        <end position="132"/>
    </location>
</feature>
<sequence>SLTPSHSCDTRENWFYDETLRSCCYRCPSGYVKKKACPRNLDEDCLTCGPEQYVNESLQKPRCDACVSCAEESDLVEKKPCSFNSSRVCECRPGLFCQTTVTNTCSRCQQHTACKPGFGVKVRGTSTNDVTCEECPPGTFSDQSSSTDICKPHTNCAKLNKVALSQGNATHDQVCLDQSPSYLTPSTLSMRFINATNNSDLRRLEENLVTVSNTLLSATTTENPSSTPEEKALADTFPTSAKGETTMGGLALWGVVLSVIVFLVGTLLLWKWKVCKKRILIFKGKCEFLKLFICTFTPLLLSALYCQKILLTPDSGPEEELIDRILPLETNNNFVSSTEKANSPDLSVTEVTQSNGNAPDCPVDSRVRDHTNNRIDKIYIMKADTVIVGSISEVPSGKNCAARGCESNVDAHENMEEELAVHYPEQETEYFPGNDVMVPVEEEGKEFHHPTTATEK</sequence>
<protein>
    <submittedName>
        <fullName evidence="4">TNR8 factor</fullName>
    </submittedName>
</protein>
<feature type="disulfide bond" evidence="1">
    <location>
        <begin position="114"/>
        <end position="132"/>
    </location>
</feature>
<feature type="domain" description="TNFR-Cys" evidence="3">
    <location>
        <begin position="47"/>
        <end position="89"/>
    </location>
</feature>
<feature type="repeat" description="TNFR-Cys" evidence="1">
    <location>
        <begin position="47"/>
        <end position="89"/>
    </location>
</feature>
<comment type="caution">
    <text evidence="1">Lacks conserved residue(s) required for the propagation of feature annotation.</text>
</comment>
<name>A0A7K5HYI6_CROSL</name>
<dbReference type="PROSITE" id="PS00652">
    <property type="entry name" value="TNFR_NGFR_1"/>
    <property type="match status" value="2"/>
</dbReference>
<dbReference type="PANTHER" id="PTHR47497">
    <property type="entry name" value="TUMOR NECROSIS FACTOR RECEPTOR SUPERFAMILY MEMBER 8"/>
    <property type="match status" value="1"/>
</dbReference>
<dbReference type="Proteomes" id="UP000549499">
    <property type="component" value="Unassembled WGS sequence"/>
</dbReference>
<dbReference type="Gene3D" id="2.10.50.10">
    <property type="entry name" value="Tumor Necrosis Factor Receptor, subunit A, domain 2"/>
    <property type="match status" value="2"/>
</dbReference>
<dbReference type="OrthoDB" id="8633482at2759"/>
<evidence type="ECO:0000313" key="5">
    <source>
        <dbReference type="Proteomes" id="UP000549499"/>
    </source>
</evidence>
<feature type="non-terminal residue" evidence="4">
    <location>
        <position position="456"/>
    </location>
</feature>
<dbReference type="InterPro" id="IPR034002">
    <property type="entry name" value="TNFRSF8_N"/>
</dbReference>
<comment type="caution">
    <text evidence="4">The sequence shown here is derived from an EMBL/GenBank/DDBJ whole genome shotgun (WGS) entry which is preliminary data.</text>
</comment>
<dbReference type="EMBL" id="VYZB01000461">
    <property type="protein sequence ID" value="NWS74385.1"/>
    <property type="molecule type" value="Genomic_DNA"/>
</dbReference>
<keyword evidence="2" id="KW-0472">Membrane</keyword>
<feature type="disulfide bond" evidence="1">
    <location>
        <begin position="135"/>
        <end position="150"/>
    </location>
</feature>
<accession>A0A7K5HYI6</accession>
<evidence type="ECO:0000313" key="4">
    <source>
        <dbReference type="EMBL" id="NWS74385.1"/>
    </source>
</evidence>